<protein>
    <submittedName>
        <fullName evidence="1">Uncharacterized protein</fullName>
    </submittedName>
</protein>
<dbReference type="Proteomes" id="UP001054945">
    <property type="component" value="Unassembled WGS sequence"/>
</dbReference>
<organism evidence="1 2">
    <name type="scientific">Caerostris extrusa</name>
    <name type="common">Bark spider</name>
    <name type="synonym">Caerostris bankana</name>
    <dbReference type="NCBI Taxonomy" id="172846"/>
    <lineage>
        <taxon>Eukaryota</taxon>
        <taxon>Metazoa</taxon>
        <taxon>Ecdysozoa</taxon>
        <taxon>Arthropoda</taxon>
        <taxon>Chelicerata</taxon>
        <taxon>Arachnida</taxon>
        <taxon>Araneae</taxon>
        <taxon>Araneomorphae</taxon>
        <taxon>Entelegynae</taxon>
        <taxon>Araneoidea</taxon>
        <taxon>Araneidae</taxon>
        <taxon>Caerostris</taxon>
    </lineage>
</organism>
<keyword evidence="2" id="KW-1185">Reference proteome</keyword>
<comment type="caution">
    <text evidence="1">The sequence shown here is derived from an EMBL/GenBank/DDBJ whole genome shotgun (WGS) entry which is preliminary data.</text>
</comment>
<dbReference type="EMBL" id="BPLR01013967">
    <property type="protein sequence ID" value="GIY65149.1"/>
    <property type="molecule type" value="Genomic_DNA"/>
</dbReference>
<sequence length="94" mass="10929">MVTKKTELIIPSMLSSALLQLTRVINRGDDDFSYWVKNKERVLPTVGEWLKEICYRVVAGHVHFCSGYERLRTLHFHQTKCYYRANSVGVVLIV</sequence>
<reference evidence="1 2" key="1">
    <citation type="submission" date="2021-06" db="EMBL/GenBank/DDBJ databases">
        <title>Caerostris extrusa draft genome.</title>
        <authorList>
            <person name="Kono N."/>
            <person name="Arakawa K."/>
        </authorList>
    </citation>
    <scope>NUCLEOTIDE SEQUENCE [LARGE SCALE GENOMIC DNA]</scope>
</reference>
<proteinExistence type="predicted"/>
<name>A0AAV4V665_CAEEX</name>
<dbReference type="AlphaFoldDB" id="A0AAV4V665"/>
<accession>A0AAV4V665</accession>
<gene>
    <name evidence="1" type="ORF">CEXT_423441</name>
</gene>
<evidence type="ECO:0000313" key="1">
    <source>
        <dbReference type="EMBL" id="GIY65149.1"/>
    </source>
</evidence>
<evidence type="ECO:0000313" key="2">
    <source>
        <dbReference type="Proteomes" id="UP001054945"/>
    </source>
</evidence>